<proteinExistence type="predicted"/>
<evidence type="ECO:0000256" key="1">
    <source>
        <dbReference type="ARBA" id="ARBA00004141"/>
    </source>
</evidence>
<keyword evidence="2" id="KW-0813">Transport</keyword>
<keyword evidence="8" id="KW-0406">Ion transport</keyword>
<feature type="region of interest" description="Disordered" evidence="12">
    <location>
        <begin position="1181"/>
        <end position="1232"/>
    </location>
</feature>
<sequence length="1232" mass="138522">MSWWFARCREPTRRTGGGGGGFGRSNSKHKQGFIEQSIRDYMLMPFQFPDQDFEQVRVEFFTNERSLKERLQLYFIKNQRSSLRIRIFNFIIKVLTCVLYVIRVVNDNPKADGMSCPFPYCHGCSQAGSNVSISEAVHKHQDSHGGIAWSVIFFVNRSQTLWIIQLVVALISLTETCLVTYLGYKGNIWYNILAPAFLLELLNTAPFIVTIFSAQLRCLFVPVFLNCWLAKKQLEQMFADLNRVLQRTSSALAQRLMSVTSTTLCIIFTSVCGIQHLQRGGKEHFSLFESFWFVMVTFSTVGYGDFKPDVWPSQLFMIVMICVAITVLPSQIEKLVVTWIERKTMGATYSRHRAQNEKHVVVCTTTLHSDTIMDFLNEFYAHPKLQDYYVILFSPCELDSTLKIIMQVPIWSQRVIYIQGSALKDSDLARCRMQDAEACFILCPRSYQDRNAADQHTIMRAWAVKDFAPHCPQYVQIYRPENKLHVNFAEYIVCEDEFKYAILANNCLCPGISTLVTLLLHTSRGQEGQTSSEEWIRIYGKCSGNEIYHVRLGESRFFGEYADKSFTYASFHAHRKYGVGLVAVKSAGPNSQIQLNPGPRHVMQASDTCYYMSITKEENTAFVETPVVPERGLDRVPSLREPVKKTHRKLSKLISGKQSQQQLSSGAGVSSASTAAAAAATTAAAAVAVDSSAAASAKKPLCKSTSNTLLVPGTSSAAVTNFGGIDRSRRGSTVSIGGGGRRPSIAPVPSCDQVSTLMEVVEFKVPTCDDEQEDENMPETLKDFPPVLPYIGNAPCLSHILRQKRSICCLNLADDCEHCDYSCARDYNWTNRGIIVCADYASNGLYNFILPLRAYWLPKSTLQPIVLLLEKQPDRYFLEAISHFPLVYWMIGSIDNIDDLLNAGILYSDSVVVVNKESSNSAEENTLEDCNTIIAVQTIFKLFPGANIITELSQSSNMRFTQFKADDFLQMSMSKMEKKERERGSHLSYMFRLGFASGSVFSASMLDTLLYQAFVKDYLIAFVRLLLGIDQARGSGHLTCMRITGIDMWIRTYGRLYQKLCASTCEIPIGIYKSFNKTGVNENGENDDATSHVSVDFEKDRPPVDHTQAASPAEALEKHEISHMIRYRMEYLRMGHKDYEESVLQQQPKDSVSYVIINPPYDQKLETGDIVFLIRPSSLSPEASPLVSQRRNSSSFQTPPEQRRSSSAAGSRDYTSAEKLAVPLVQSAPTMD</sequence>
<keyword evidence="5" id="KW-0631">Potassium channel</keyword>
<comment type="caution">
    <text evidence="15">The sequence shown here is derived from an EMBL/GenBank/DDBJ whole genome shotgun (WGS) entry which is preliminary data.</text>
</comment>
<dbReference type="InterPro" id="IPR013099">
    <property type="entry name" value="K_chnl_dom"/>
</dbReference>
<feature type="transmembrane region" description="Helical" evidence="13">
    <location>
        <begin position="162"/>
        <end position="184"/>
    </location>
</feature>
<dbReference type="GO" id="GO:0003676">
    <property type="term" value="F:nucleic acid binding"/>
    <property type="evidence" value="ECO:0007669"/>
    <property type="project" value="InterPro"/>
</dbReference>
<keyword evidence="7 13" id="KW-1133">Transmembrane helix</keyword>
<accession>A0A267FQV6</accession>
<dbReference type="SUPFAM" id="SSF81324">
    <property type="entry name" value="Voltage-gated potassium channels"/>
    <property type="match status" value="1"/>
</dbReference>
<feature type="domain" description="RCK N-terminal" evidence="14">
    <location>
        <begin position="357"/>
        <end position="493"/>
    </location>
</feature>
<dbReference type="PROSITE" id="PS00092">
    <property type="entry name" value="N6_MTASE"/>
    <property type="match status" value="1"/>
</dbReference>
<evidence type="ECO:0000256" key="2">
    <source>
        <dbReference type="ARBA" id="ARBA00022448"/>
    </source>
</evidence>
<evidence type="ECO:0000256" key="10">
    <source>
        <dbReference type="ARBA" id="ARBA00023303"/>
    </source>
</evidence>
<evidence type="ECO:0000256" key="13">
    <source>
        <dbReference type="SAM" id="Phobius"/>
    </source>
</evidence>
<dbReference type="InterPro" id="IPR003929">
    <property type="entry name" value="K_chnl_BK_asu"/>
</dbReference>
<evidence type="ECO:0000256" key="6">
    <source>
        <dbReference type="ARBA" id="ARBA00022958"/>
    </source>
</evidence>
<protein>
    <recommendedName>
        <fullName evidence="14">RCK N-terminal domain-containing protein</fullName>
    </recommendedName>
</protein>
<dbReference type="Pfam" id="PF07885">
    <property type="entry name" value="Ion_trans_2"/>
    <property type="match status" value="1"/>
</dbReference>
<dbReference type="Pfam" id="PF03493">
    <property type="entry name" value="BK_channel_a"/>
    <property type="match status" value="1"/>
</dbReference>
<feature type="transmembrane region" description="Helical" evidence="13">
    <location>
        <begin position="87"/>
        <end position="105"/>
    </location>
</feature>
<dbReference type="AlphaFoldDB" id="A0A267FQV6"/>
<dbReference type="FunFam" id="3.40.50.720:FF:000011">
    <property type="entry name" value="Potassium channel subfamily T member 1"/>
    <property type="match status" value="1"/>
</dbReference>
<gene>
    <name evidence="15" type="ORF">BOX15_Mlig030991g1</name>
</gene>
<evidence type="ECO:0000313" key="16">
    <source>
        <dbReference type="Proteomes" id="UP000215902"/>
    </source>
</evidence>
<organism evidence="15 16">
    <name type="scientific">Macrostomum lignano</name>
    <dbReference type="NCBI Taxonomy" id="282301"/>
    <lineage>
        <taxon>Eukaryota</taxon>
        <taxon>Metazoa</taxon>
        <taxon>Spiralia</taxon>
        <taxon>Lophotrochozoa</taxon>
        <taxon>Platyhelminthes</taxon>
        <taxon>Rhabditophora</taxon>
        <taxon>Macrostomorpha</taxon>
        <taxon>Macrostomida</taxon>
        <taxon>Macrostomidae</taxon>
        <taxon>Macrostomum</taxon>
    </lineage>
</organism>
<dbReference type="GO" id="GO:0032259">
    <property type="term" value="P:methylation"/>
    <property type="evidence" value="ECO:0007669"/>
    <property type="project" value="InterPro"/>
</dbReference>
<dbReference type="Gene3D" id="1.10.287.70">
    <property type="match status" value="1"/>
</dbReference>
<evidence type="ECO:0000256" key="3">
    <source>
        <dbReference type="ARBA" id="ARBA00022538"/>
    </source>
</evidence>
<keyword evidence="9 13" id="KW-0472">Membrane</keyword>
<dbReference type="OrthoDB" id="257992at2759"/>
<dbReference type="Proteomes" id="UP000215902">
    <property type="component" value="Unassembled WGS sequence"/>
</dbReference>
<comment type="catalytic activity">
    <reaction evidence="11">
        <text>K(+)(in) = K(+)(out)</text>
        <dbReference type="Rhea" id="RHEA:29463"/>
        <dbReference type="ChEBI" id="CHEBI:29103"/>
    </reaction>
</comment>
<keyword evidence="10" id="KW-0407">Ion channel</keyword>
<dbReference type="FunFam" id="1.10.287.70:FF:000137">
    <property type="entry name" value="Slowpoke 2, isoform E"/>
    <property type="match status" value="1"/>
</dbReference>
<dbReference type="EMBL" id="NIVC01000872">
    <property type="protein sequence ID" value="PAA75614.1"/>
    <property type="molecule type" value="Genomic_DNA"/>
</dbReference>
<evidence type="ECO:0000256" key="9">
    <source>
        <dbReference type="ARBA" id="ARBA00023136"/>
    </source>
</evidence>
<keyword evidence="6" id="KW-0630">Potassium</keyword>
<evidence type="ECO:0000256" key="12">
    <source>
        <dbReference type="SAM" id="MobiDB-lite"/>
    </source>
</evidence>
<dbReference type="GO" id="GO:0015271">
    <property type="term" value="F:outward rectifier potassium channel activity"/>
    <property type="evidence" value="ECO:0007669"/>
    <property type="project" value="TreeGrafter"/>
</dbReference>
<dbReference type="Gene3D" id="3.40.50.720">
    <property type="entry name" value="NAD(P)-binding Rossmann-like Domain"/>
    <property type="match status" value="2"/>
</dbReference>
<dbReference type="InterPro" id="IPR002052">
    <property type="entry name" value="DNA_methylase_N6_adenine_CS"/>
</dbReference>
<dbReference type="GO" id="GO:0005228">
    <property type="term" value="F:intracellular sodium-activated potassium channel activity"/>
    <property type="evidence" value="ECO:0007669"/>
    <property type="project" value="TreeGrafter"/>
</dbReference>
<dbReference type="FunFam" id="3.40.50.720:FF:000034">
    <property type="entry name" value="Potassium channel subfamily T member 1"/>
    <property type="match status" value="1"/>
</dbReference>
<reference evidence="15 16" key="1">
    <citation type="submission" date="2017-06" db="EMBL/GenBank/DDBJ databases">
        <title>A platform for efficient transgenesis in Macrostomum lignano, a flatworm model organism for stem cell research.</title>
        <authorList>
            <person name="Berezikov E."/>
        </authorList>
    </citation>
    <scope>NUCLEOTIDE SEQUENCE [LARGE SCALE GENOMIC DNA]</scope>
    <source>
        <strain evidence="15">DV1</strain>
        <tissue evidence="15">Whole organism</tissue>
    </source>
</reference>
<dbReference type="PANTHER" id="PTHR10027">
    <property type="entry name" value="CALCIUM-ACTIVATED POTASSIUM CHANNEL ALPHA CHAIN"/>
    <property type="match status" value="1"/>
</dbReference>
<evidence type="ECO:0000256" key="5">
    <source>
        <dbReference type="ARBA" id="ARBA00022826"/>
    </source>
</evidence>
<dbReference type="InterPro" id="IPR047871">
    <property type="entry name" value="K_chnl_Slo-like"/>
</dbReference>
<dbReference type="Pfam" id="PF22614">
    <property type="entry name" value="Slo-like_RCK"/>
    <property type="match status" value="2"/>
</dbReference>
<keyword evidence="4 13" id="KW-0812">Transmembrane</keyword>
<feature type="compositionally biased region" description="Polar residues" evidence="12">
    <location>
        <begin position="1181"/>
        <end position="1209"/>
    </location>
</feature>
<comment type="subcellular location">
    <subcellularLocation>
        <location evidence="1">Membrane</location>
        <topology evidence="1">Multi-pass membrane protein</topology>
    </subcellularLocation>
</comment>
<evidence type="ECO:0000256" key="4">
    <source>
        <dbReference type="ARBA" id="ARBA00022692"/>
    </source>
</evidence>
<dbReference type="InterPro" id="IPR003148">
    <property type="entry name" value="RCK_N"/>
</dbReference>
<keyword evidence="3" id="KW-0633">Potassium transport</keyword>
<evidence type="ECO:0000256" key="11">
    <source>
        <dbReference type="ARBA" id="ARBA00034430"/>
    </source>
</evidence>
<keyword evidence="16" id="KW-1185">Reference proteome</keyword>
<name>A0A267FQV6_9PLAT</name>
<evidence type="ECO:0000313" key="15">
    <source>
        <dbReference type="EMBL" id="PAA75614.1"/>
    </source>
</evidence>
<dbReference type="GO" id="GO:0008168">
    <property type="term" value="F:methyltransferase activity"/>
    <property type="evidence" value="ECO:0007669"/>
    <property type="project" value="InterPro"/>
</dbReference>
<evidence type="ECO:0000256" key="8">
    <source>
        <dbReference type="ARBA" id="ARBA00023065"/>
    </source>
</evidence>
<evidence type="ECO:0000256" key="7">
    <source>
        <dbReference type="ARBA" id="ARBA00022989"/>
    </source>
</evidence>
<dbReference type="GO" id="GO:0005886">
    <property type="term" value="C:plasma membrane"/>
    <property type="evidence" value="ECO:0007669"/>
    <property type="project" value="TreeGrafter"/>
</dbReference>
<feature type="transmembrane region" description="Helical" evidence="13">
    <location>
        <begin position="196"/>
        <end position="216"/>
    </location>
</feature>
<dbReference type="PANTHER" id="PTHR10027:SF10">
    <property type="entry name" value="SLOWPOKE 2, ISOFORM D"/>
    <property type="match status" value="1"/>
</dbReference>
<evidence type="ECO:0000259" key="14">
    <source>
        <dbReference type="PROSITE" id="PS51201"/>
    </source>
</evidence>
<dbReference type="PROSITE" id="PS51201">
    <property type="entry name" value="RCK_N"/>
    <property type="match status" value="1"/>
</dbReference>